<geneLocation type="plasmid" evidence="1 2">
    <name>pREB6</name>
</geneLocation>
<dbReference type="HOGENOM" id="CLU_097082_0_0_3"/>
<proteinExistence type="predicted"/>
<reference evidence="1 2" key="1">
    <citation type="journal article" date="2008" name="Proc. Natl. Acad. Sci. U.S.A.">
        <title>Niche adaptation and genome expansion in the chlorophyll d-producing cyanobacterium Acaryochloris marina.</title>
        <authorList>
            <person name="Swingley W.D."/>
            <person name="Chen M."/>
            <person name="Cheung P.C."/>
            <person name="Conrad A.L."/>
            <person name="Dejesa L.C."/>
            <person name="Hao J."/>
            <person name="Honchak B.M."/>
            <person name="Karbach L.E."/>
            <person name="Kurdoglu A."/>
            <person name="Lahiri S."/>
            <person name="Mastrian S.D."/>
            <person name="Miyashita H."/>
            <person name="Page L."/>
            <person name="Ramakrishna P."/>
            <person name="Satoh S."/>
            <person name="Sattley W.M."/>
            <person name="Shimada Y."/>
            <person name="Taylor H.L."/>
            <person name="Tomo T."/>
            <person name="Tsuchiya T."/>
            <person name="Wang Z.T."/>
            <person name="Raymond J."/>
            <person name="Mimuro M."/>
            <person name="Blankenship R.E."/>
            <person name="Touchman J.W."/>
        </authorList>
    </citation>
    <scope>NUCLEOTIDE SEQUENCE [LARGE SCALE GENOMIC DNA]</scope>
    <source>
        <strain evidence="2">MBIC 11017</strain>
        <plasmid evidence="2">Plasmid pREB6</plasmid>
    </source>
</reference>
<accession>A8ZQ79</accession>
<dbReference type="RefSeq" id="WP_012168162.1">
    <property type="nucleotide sequence ID" value="NC_009931.1"/>
</dbReference>
<evidence type="ECO:0000313" key="1">
    <source>
        <dbReference type="EMBL" id="ABW33085.1"/>
    </source>
</evidence>
<dbReference type="OrthoDB" id="582303at2"/>
<evidence type="ECO:0000313" key="2">
    <source>
        <dbReference type="Proteomes" id="UP000000268"/>
    </source>
</evidence>
<gene>
    <name evidence="1" type="ordered locus">AM1_F0099</name>
</gene>
<dbReference type="Proteomes" id="UP000000268">
    <property type="component" value="Plasmid pREB6"/>
</dbReference>
<dbReference type="KEGG" id="amr:AM1_F0099"/>
<protein>
    <submittedName>
        <fullName evidence="1">Uncharacterized protein</fullName>
    </submittedName>
</protein>
<organism evidence="1 2">
    <name type="scientific">Acaryochloris marina (strain MBIC 11017)</name>
    <dbReference type="NCBI Taxonomy" id="329726"/>
    <lineage>
        <taxon>Bacteria</taxon>
        <taxon>Bacillati</taxon>
        <taxon>Cyanobacteriota</taxon>
        <taxon>Cyanophyceae</taxon>
        <taxon>Acaryochloridales</taxon>
        <taxon>Acaryochloridaceae</taxon>
        <taxon>Acaryochloris</taxon>
    </lineage>
</organism>
<name>A8ZQ79_ACAM1</name>
<keyword evidence="2" id="KW-1185">Reference proteome</keyword>
<dbReference type="AlphaFoldDB" id="A8ZQ79"/>
<sequence>MASTLDEPEQVDVLQLWDGMLPELQALSQHERLQVAGEMALGITEVFCQQAGLLIQDWEDRHNTQGPVLDDDFLAGMVQETMFLDVSDLCRQPKSRKRRQGFSGKPVESVVGEVSKDAVLEFVEELESGEAIALKVSHEEDVSAWVGAILEYLEGTEGEVSFGELVNGLRMPVVAVWLGVLLGEFRVEQRGGFFEGEILIEASHPYQ</sequence>
<keyword evidence="1" id="KW-0614">Plasmid</keyword>
<dbReference type="EMBL" id="CP000843">
    <property type="protein sequence ID" value="ABW33085.1"/>
    <property type="molecule type" value="Genomic_DNA"/>
</dbReference>